<dbReference type="Proteomes" id="UP001054945">
    <property type="component" value="Unassembled WGS sequence"/>
</dbReference>
<evidence type="ECO:0000313" key="2">
    <source>
        <dbReference type="Proteomes" id="UP001054945"/>
    </source>
</evidence>
<comment type="caution">
    <text evidence="1">The sequence shown here is derived from an EMBL/GenBank/DDBJ whole genome shotgun (WGS) entry which is preliminary data.</text>
</comment>
<proteinExistence type="predicted"/>
<keyword evidence="2" id="KW-1185">Reference proteome</keyword>
<accession>A0AAV4Y715</accession>
<gene>
    <name evidence="1" type="ORF">CEXT_154461</name>
</gene>
<name>A0AAV4Y715_CAEEX</name>
<dbReference type="SUPFAM" id="SSF52047">
    <property type="entry name" value="RNI-like"/>
    <property type="match status" value="1"/>
</dbReference>
<evidence type="ECO:0000313" key="1">
    <source>
        <dbReference type="EMBL" id="GIZ02279.1"/>
    </source>
</evidence>
<dbReference type="Gene3D" id="3.80.10.10">
    <property type="entry name" value="Ribonuclease Inhibitor"/>
    <property type="match status" value="1"/>
</dbReference>
<organism evidence="1 2">
    <name type="scientific">Caerostris extrusa</name>
    <name type="common">Bark spider</name>
    <name type="synonym">Caerostris bankana</name>
    <dbReference type="NCBI Taxonomy" id="172846"/>
    <lineage>
        <taxon>Eukaryota</taxon>
        <taxon>Metazoa</taxon>
        <taxon>Ecdysozoa</taxon>
        <taxon>Arthropoda</taxon>
        <taxon>Chelicerata</taxon>
        <taxon>Arachnida</taxon>
        <taxon>Araneae</taxon>
        <taxon>Araneomorphae</taxon>
        <taxon>Entelegynae</taxon>
        <taxon>Araneoidea</taxon>
        <taxon>Araneidae</taxon>
        <taxon>Caerostris</taxon>
    </lineage>
</organism>
<protein>
    <submittedName>
        <fullName evidence="1">Uncharacterized protein</fullName>
    </submittedName>
</protein>
<reference evidence="1 2" key="1">
    <citation type="submission" date="2021-06" db="EMBL/GenBank/DDBJ databases">
        <title>Caerostris extrusa draft genome.</title>
        <authorList>
            <person name="Kono N."/>
            <person name="Arakawa K."/>
        </authorList>
    </citation>
    <scope>NUCLEOTIDE SEQUENCE [LARGE SCALE GENOMIC DNA]</scope>
</reference>
<dbReference type="AlphaFoldDB" id="A0AAV4Y715"/>
<sequence>MDYLLALLSKIGSQIKHLSLDVNDTLHTEEDEIYIEGIFKLCVNLETLKIMGVSRVHENAEACASLSCLKRLCLSDADSTCLDIFFLENCPNLEEMFLSHIILENFLDESETESALKLKNSLPSSYST</sequence>
<dbReference type="InterPro" id="IPR032675">
    <property type="entry name" value="LRR_dom_sf"/>
</dbReference>
<dbReference type="EMBL" id="BPLR01018790">
    <property type="protein sequence ID" value="GIZ02279.1"/>
    <property type="molecule type" value="Genomic_DNA"/>
</dbReference>